<dbReference type="EMBL" id="CM004474">
    <property type="protein sequence ID" value="OCT80208.1"/>
    <property type="molecule type" value="Genomic_DNA"/>
</dbReference>
<organism evidence="1 2">
    <name type="scientific">Xenopus laevis</name>
    <name type="common">African clawed frog</name>
    <dbReference type="NCBI Taxonomy" id="8355"/>
    <lineage>
        <taxon>Eukaryota</taxon>
        <taxon>Metazoa</taxon>
        <taxon>Chordata</taxon>
        <taxon>Craniata</taxon>
        <taxon>Vertebrata</taxon>
        <taxon>Euteleostomi</taxon>
        <taxon>Amphibia</taxon>
        <taxon>Batrachia</taxon>
        <taxon>Anura</taxon>
        <taxon>Pipoidea</taxon>
        <taxon>Pipidae</taxon>
        <taxon>Xenopodinae</taxon>
        <taxon>Xenopus</taxon>
        <taxon>Xenopus</taxon>
    </lineage>
</organism>
<evidence type="ECO:0000313" key="2">
    <source>
        <dbReference type="Proteomes" id="UP000694892"/>
    </source>
</evidence>
<name>A0A974HJK0_XENLA</name>
<dbReference type="AlphaFoldDB" id="A0A974HJK0"/>
<evidence type="ECO:0000313" key="1">
    <source>
        <dbReference type="EMBL" id="OCT80208.1"/>
    </source>
</evidence>
<reference evidence="2" key="1">
    <citation type="journal article" date="2016" name="Nature">
        <title>Genome evolution in the allotetraploid frog Xenopus laevis.</title>
        <authorList>
            <person name="Session A.M."/>
            <person name="Uno Y."/>
            <person name="Kwon T."/>
            <person name="Chapman J.A."/>
            <person name="Toyoda A."/>
            <person name="Takahashi S."/>
            <person name="Fukui A."/>
            <person name="Hikosaka A."/>
            <person name="Suzuki A."/>
            <person name="Kondo M."/>
            <person name="van Heeringen S.J."/>
            <person name="Quigley I."/>
            <person name="Heinz S."/>
            <person name="Ogino H."/>
            <person name="Ochi H."/>
            <person name="Hellsten U."/>
            <person name="Lyons J.B."/>
            <person name="Simakov O."/>
            <person name="Putnam N."/>
            <person name="Stites J."/>
            <person name="Kuroki Y."/>
            <person name="Tanaka T."/>
            <person name="Michiue T."/>
            <person name="Watanabe M."/>
            <person name="Bogdanovic O."/>
            <person name="Lister R."/>
            <person name="Georgiou G."/>
            <person name="Paranjpe S.S."/>
            <person name="van Kruijsbergen I."/>
            <person name="Shu S."/>
            <person name="Carlson J."/>
            <person name="Kinoshita T."/>
            <person name="Ohta Y."/>
            <person name="Mawaribuchi S."/>
            <person name="Jenkins J."/>
            <person name="Grimwood J."/>
            <person name="Schmutz J."/>
            <person name="Mitros T."/>
            <person name="Mozaffari S.V."/>
            <person name="Suzuki Y."/>
            <person name="Haramoto Y."/>
            <person name="Yamamoto T.S."/>
            <person name="Takagi C."/>
            <person name="Heald R."/>
            <person name="Miller K."/>
            <person name="Haudenschild C."/>
            <person name="Kitzman J."/>
            <person name="Nakayama T."/>
            <person name="Izutsu Y."/>
            <person name="Robert J."/>
            <person name="Fortriede J."/>
            <person name="Burns K."/>
            <person name="Lotay V."/>
            <person name="Karimi K."/>
            <person name="Yasuoka Y."/>
            <person name="Dichmann D.S."/>
            <person name="Flajnik M.F."/>
            <person name="Houston D.W."/>
            <person name="Shendure J."/>
            <person name="DuPasquier L."/>
            <person name="Vize P.D."/>
            <person name="Zorn A.M."/>
            <person name="Ito M."/>
            <person name="Marcotte E.M."/>
            <person name="Wallingford J.B."/>
            <person name="Ito Y."/>
            <person name="Asashima M."/>
            <person name="Ueno N."/>
            <person name="Matsuda Y."/>
            <person name="Veenstra G.J."/>
            <person name="Fujiyama A."/>
            <person name="Harland R.M."/>
            <person name="Taira M."/>
            <person name="Rokhsar D.S."/>
        </authorList>
    </citation>
    <scope>NUCLEOTIDE SEQUENCE [LARGE SCALE GENOMIC DNA]</scope>
    <source>
        <strain evidence="2">J</strain>
    </source>
</reference>
<gene>
    <name evidence="1" type="ORF">XELAEV_18027019mg</name>
</gene>
<proteinExistence type="predicted"/>
<sequence>MSHTINSSFPPQMPMVTAQVQICPVLLNDPKCLDIKKFHLLKLKAQSYSEKNAFNYTCSWKRLYFAFRVFQCSFF</sequence>
<dbReference type="Proteomes" id="UP000694892">
    <property type="component" value="Chromosome 5L"/>
</dbReference>
<protein>
    <submittedName>
        <fullName evidence="1">Uncharacterized protein</fullName>
    </submittedName>
</protein>
<accession>A0A974HJK0</accession>